<accession>A0A0A1SW07</accession>
<reference evidence="8 9" key="1">
    <citation type="journal article" date="2015" name="Genome Announc.">
        <title>Draft Genome Sequence and Gene Annotation of the Entomopathogenic Fungus Verticillium hemipterigenum.</title>
        <authorList>
            <person name="Horn F."/>
            <person name="Habel A."/>
            <person name="Scharf D.H."/>
            <person name="Dworschak J."/>
            <person name="Brakhage A.A."/>
            <person name="Guthke R."/>
            <person name="Hertweck C."/>
            <person name="Linde J."/>
        </authorList>
    </citation>
    <scope>NUCLEOTIDE SEQUENCE [LARGE SCALE GENOMIC DNA]</scope>
</reference>
<evidence type="ECO:0008006" key="10">
    <source>
        <dbReference type="Google" id="ProtNLM"/>
    </source>
</evidence>
<dbReference type="PANTHER" id="PTHR11941">
    <property type="entry name" value="ENOYL-COA HYDRATASE-RELATED"/>
    <property type="match status" value="1"/>
</dbReference>
<proteinExistence type="inferred from homology"/>
<dbReference type="InterPro" id="IPR001753">
    <property type="entry name" value="Enoyl-CoA_hydra/iso"/>
</dbReference>
<dbReference type="HOGENOM" id="CLU_009834_7_6_1"/>
<name>A0A0A1SW07_9HYPO</name>
<dbReference type="Proteomes" id="UP000039046">
    <property type="component" value="Unassembled WGS sequence"/>
</dbReference>
<evidence type="ECO:0000256" key="2">
    <source>
        <dbReference type="ARBA" id="ARBA00004924"/>
    </source>
</evidence>
<dbReference type="GO" id="GO:0006635">
    <property type="term" value="P:fatty acid beta-oxidation"/>
    <property type="evidence" value="ECO:0007669"/>
    <property type="project" value="TreeGrafter"/>
</dbReference>
<comment type="similarity">
    <text evidence="3 7">Belongs to the enoyl-CoA hydratase/isomerase family.</text>
</comment>
<evidence type="ECO:0000256" key="1">
    <source>
        <dbReference type="ARBA" id="ARBA00004275"/>
    </source>
</evidence>
<keyword evidence="9" id="KW-1185">Reference proteome</keyword>
<evidence type="ECO:0000256" key="4">
    <source>
        <dbReference type="ARBA" id="ARBA00023140"/>
    </source>
</evidence>
<comment type="pathway">
    <text evidence="2">Siderophore biosynthesis.</text>
</comment>
<evidence type="ECO:0000313" key="8">
    <source>
        <dbReference type="EMBL" id="CEJ82466.1"/>
    </source>
</evidence>
<dbReference type="Gene3D" id="3.90.226.10">
    <property type="entry name" value="2-enoyl-CoA Hydratase, Chain A, domain 1"/>
    <property type="match status" value="1"/>
</dbReference>
<protein>
    <recommendedName>
        <fullName evidence="10">Carnitinyl-CoA dehydratase</fullName>
    </recommendedName>
</protein>
<evidence type="ECO:0000256" key="7">
    <source>
        <dbReference type="RuleBase" id="RU003707"/>
    </source>
</evidence>
<dbReference type="GO" id="GO:0016853">
    <property type="term" value="F:isomerase activity"/>
    <property type="evidence" value="ECO:0007669"/>
    <property type="project" value="UniProtKB-KW"/>
</dbReference>
<dbReference type="OrthoDB" id="2139957at2759"/>
<dbReference type="FunFam" id="3.90.226.10:FF:000074">
    <property type="entry name" value="Enoyl-CoA hydratase (AFU_orthologue AFUA_2G10650)"/>
    <property type="match status" value="1"/>
</dbReference>
<dbReference type="GO" id="GO:0016829">
    <property type="term" value="F:lyase activity"/>
    <property type="evidence" value="ECO:0007669"/>
    <property type="project" value="UniProtKB-KW"/>
</dbReference>
<dbReference type="PROSITE" id="PS00166">
    <property type="entry name" value="ENOYL_COA_HYDRATASE"/>
    <property type="match status" value="1"/>
</dbReference>
<evidence type="ECO:0000256" key="3">
    <source>
        <dbReference type="ARBA" id="ARBA00005254"/>
    </source>
</evidence>
<sequence length="277" mass="29857">MADKLTTQPPATPFYKLSYPAPHILLVTIDRERNMNAIPISGHWDGERLWHWFDEEPELRVAIVTGAGSKAFCAGADLKEQAEKNQNPGSIESLPFPVGGFMGLTRRVGKKPVIAAVNGFALGGGFEIALNCDMVVASPKATFGLPEVKRGLFAAAGGIPRVVRIFGMQKAGEIAMAGHVLSAEEAASHGFARVAKSPETLIDEAVALASAVADMSPDAIIVTRHGLRETWETASVERVAQLNQERYGKALMQGDNLRIGLMAFVMKEKPEWVPSKL</sequence>
<evidence type="ECO:0000256" key="6">
    <source>
        <dbReference type="ARBA" id="ARBA00023239"/>
    </source>
</evidence>
<keyword evidence="4" id="KW-0576">Peroxisome</keyword>
<dbReference type="EMBL" id="CDHN01000001">
    <property type="protein sequence ID" value="CEJ82466.1"/>
    <property type="molecule type" value="Genomic_DNA"/>
</dbReference>
<dbReference type="GO" id="GO:0005777">
    <property type="term" value="C:peroxisome"/>
    <property type="evidence" value="ECO:0007669"/>
    <property type="project" value="UniProtKB-SubCell"/>
</dbReference>
<comment type="subcellular location">
    <subcellularLocation>
        <location evidence="1">Peroxisome</location>
    </subcellularLocation>
</comment>
<dbReference type="SUPFAM" id="SSF52096">
    <property type="entry name" value="ClpP/crotonase"/>
    <property type="match status" value="1"/>
</dbReference>
<dbReference type="PANTHER" id="PTHR11941:SF68">
    <property type="entry name" value="CARNITINYL-COA DEHYDRATASE"/>
    <property type="match status" value="1"/>
</dbReference>
<evidence type="ECO:0000313" key="9">
    <source>
        <dbReference type="Proteomes" id="UP000039046"/>
    </source>
</evidence>
<organism evidence="8 9">
    <name type="scientific">[Torrubiella] hemipterigena</name>
    <dbReference type="NCBI Taxonomy" id="1531966"/>
    <lineage>
        <taxon>Eukaryota</taxon>
        <taxon>Fungi</taxon>
        <taxon>Dikarya</taxon>
        <taxon>Ascomycota</taxon>
        <taxon>Pezizomycotina</taxon>
        <taxon>Sordariomycetes</taxon>
        <taxon>Hypocreomycetidae</taxon>
        <taxon>Hypocreales</taxon>
        <taxon>Clavicipitaceae</taxon>
        <taxon>Clavicipitaceae incertae sedis</taxon>
        <taxon>'Torrubiella' clade</taxon>
    </lineage>
</organism>
<keyword evidence="6" id="KW-0456">Lyase</keyword>
<keyword evidence="5" id="KW-0413">Isomerase</keyword>
<dbReference type="STRING" id="1531966.A0A0A1SW07"/>
<dbReference type="AlphaFoldDB" id="A0A0A1SW07"/>
<dbReference type="InterPro" id="IPR018376">
    <property type="entry name" value="Enoyl-CoA_hyd/isom_CS"/>
</dbReference>
<gene>
    <name evidence="8" type="ORF">VHEMI02528</name>
</gene>
<evidence type="ECO:0000256" key="5">
    <source>
        <dbReference type="ARBA" id="ARBA00023235"/>
    </source>
</evidence>
<dbReference type="GO" id="GO:0005739">
    <property type="term" value="C:mitochondrion"/>
    <property type="evidence" value="ECO:0007669"/>
    <property type="project" value="TreeGrafter"/>
</dbReference>
<dbReference type="CDD" id="cd06558">
    <property type="entry name" value="crotonase-like"/>
    <property type="match status" value="1"/>
</dbReference>
<dbReference type="InterPro" id="IPR029045">
    <property type="entry name" value="ClpP/crotonase-like_dom_sf"/>
</dbReference>
<dbReference type="Pfam" id="PF00378">
    <property type="entry name" value="ECH_1"/>
    <property type="match status" value="1"/>
</dbReference>